<dbReference type="SUPFAM" id="SSF56219">
    <property type="entry name" value="DNase I-like"/>
    <property type="match status" value="1"/>
</dbReference>
<dbReference type="GO" id="GO:0004519">
    <property type="term" value="F:endonuclease activity"/>
    <property type="evidence" value="ECO:0007669"/>
    <property type="project" value="UniProtKB-KW"/>
</dbReference>
<gene>
    <name evidence="2" type="ORF">ACFFHT_02880</name>
</gene>
<dbReference type="RefSeq" id="WP_382373311.1">
    <property type="nucleotide sequence ID" value="NZ_JBHLWA010000013.1"/>
</dbReference>
<proteinExistence type="predicted"/>
<evidence type="ECO:0000313" key="3">
    <source>
        <dbReference type="Proteomes" id="UP001589769"/>
    </source>
</evidence>
<keyword evidence="3" id="KW-1185">Reference proteome</keyword>
<feature type="domain" description="Endonuclease/exonuclease/phosphatase" evidence="1">
    <location>
        <begin position="78"/>
        <end position="280"/>
    </location>
</feature>
<evidence type="ECO:0000313" key="2">
    <source>
        <dbReference type="EMBL" id="MFC0322514.1"/>
    </source>
</evidence>
<protein>
    <submittedName>
        <fullName evidence="2">Endonuclease/exonuclease/phosphatase family protein</fullName>
    </submittedName>
</protein>
<keyword evidence="2" id="KW-0255">Endonuclease</keyword>
<dbReference type="InterPro" id="IPR036691">
    <property type="entry name" value="Endo/exonu/phosph_ase_sf"/>
</dbReference>
<reference evidence="2 3" key="1">
    <citation type="submission" date="2024-09" db="EMBL/GenBank/DDBJ databases">
        <authorList>
            <person name="Sun Q."/>
            <person name="Mori K."/>
        </authorList>
    </citation>
    <scope>NUCLEOTIDE SEQUENCE [LARGE SCALE GENOMIC DNA]</scope>
    <source>
        <strain evidence="2 3">CCM 7538</strain>
    </source>
</reference>
<dbReference type="EMBL" id="JBHLWA010000013">
    <property type="protein sequence ID" value="MFC0322514.1"/>
    <property type="molecule type" value="Genomic_DNA"/>
</dbReference>
<dbReference type="NCBIfam" id="NF003842">
    <property type="entry name" value="PRK05421.1-4"/>
    <property type="match status" value="1"/>
</dbReference>
<dbReference type="Gene3D" id="3.60.10.10">
    <property type="entry name" value="Endonuclease/exonuclease/phosphatase"/>
    <property type="match status" value="1"/>
</dbReference>
<dbReference type="Proteomes" id="UP001589769">
    <property type="component" value="Unassembled WGS sequence"/>
</dbReference>
<dbReference type="InterPro" id="IPR005135">
    <property type="entry name" value="Endo/exonuclease/phosphatase"/>
</dbReference>
<organism evidence="2 3">
    <name type="scientific">Gallibacterium melopsittaci</name>
    <dbReference type="NCBI Taxonomy" id="516063"/>
    <lineage>
        <taxon>Bacteria</taxon>
        <taxon>Pseudomonadati</taxon>
        <taxon>Pseudomonadota</taxon>
        <taxon>Gammaproteobacteria</taxon>
        <taxon>Pasteurellales</taxon>
        <taxon>Pasteurellaceae</taxon>
        <taxon>Gallibacterium</taxon>
    </lineage>
</organism>
<keyword evidence="2" id="KW-0378">Hydrolase</keyword>
<accession>A0ABV6HV75</accession>
<dbReference type="Pfam" id="PF03372">
    <property type="entry name" value="Exo_endo_phos"/>
    <property type="match status" value="1"/>
</dbReference>
<dbReference type="NCBIfam" id="NF003840">
    <property type="entry name" value="PRK05421.1-2"/>
    <property type="match status" value="1"/>
</dbReference>
<sequence>MKNLLKKRFLFLLVLLGLSGFLIDSVTIYPSPYTTLISASSVVHHTPVIQTEQTDRTCYHPTLKASTIEQKQLRVVVWNLHKGLDRGWQQALQHYSQSADILLLQEVTSEQKLPQLLPTLPEQLFASPFAYRNVMSGVAQISKFVPQYYCSASVVEPWIRFPKASMSANYSRNNAQALLVINAHLINFEWIPTAYQQQLQQITDQIKQHTGPVLLAGDFNAWNQERTVLLRQLMKQLGLQEVQFTPDDRIRFNRYPLDYVFVRGINVIQAKTVQTTASDHNPLFIELAF</sequence>
<name>A0ABV6HV75_9PAST</name>
<evidence type="ECO:0000259" key="1">
    <source>
        <dbReference type="Pfam" id="PF03372"/>
    </source>
</evidence>
<keyword evidence="2" id="KW-0540">Nuclease</keyword>
<comment type="caution">
    <text evidence="2">The sequence shown here is derived from an EMBL/GenBank/DDBJ whole genome shotgun (WGS) entry which is preliminary data.</text>
</comment>